<keyword evidence="2" id="KW-0472">Membrane</keyword>
<dbReference type="AlphaFoldDB" id="A0A5S9NAA7"/>
<dbReference type="Gene3D" id="2.40.160.50">
    <property type="entry name" value="membrane protein fhac: a member of the omp85/tpsb transporter family"/>
    <property type="match status" value="1"/>
</dbReference>
<sequence>MGCDGLFNESVSGCRRVGIMVLVLAIAPTVLSANVGSDAVKAQDSTTAVSAPVTPKKPDDSKTGWFDKILNSIGADDSFDPNKGVNFVFLPGPFFSPDAKFGLGLSSVGLYRLDPQDTQTQLSTLEINAFLTTNKSVGVSIDNKNFFLNDAYRLYIKADFSDAPEEFYGVGYEQGIDSSNKRTYTRQQIDLNVQALFRVVEDTYFGGGINFYHTRARRIRPSIPLPTIDGGFPENNQSSGVVATFVHDSRDVILNPYKGRLVEVSANYFNRGLGSDTDFTSYLLDYREYISLAPVPGLFAFQFKANFSAGEIPWNEMSTIGGNSGLRSYIRGRYRDRQTILSQLEYRVHIVGRHGMVTWIGGAMLADKIEDFTTDDVLPNIGVGYRLRLKDRVNLRLDLGFGRNGGGFYFNVNEAF</sequence>
<accession>A0A5S9NAA7</accession>
<dbReference type="OrthoDB" id="9771071at2"/>
<proteinExistence type="predicted"/>
<feature type="domain" description="Bacterial surface antigen (D15)" evidence="3">
    <location>
        <begin position="134"/>
        <end position="365"/>
    </location>
</feature>
<reference evidence="4 5" key="1">
    <citation type="submission" date="2019-11" db="EMBL/GenBank/DDBJ databases">
        <authorList>
            <person name="Holert J."/>
        </authorList>
    </citation>
    <scope>NUCLEOTIDE SEQUENCE [LARGE SCALE GENOMIC DNA]</scope>
    <source>
        <strain evidence="4">BC5_2</strain>
    </source>
</reference>
<dbReference type="EMBL" id="CACSII010000001">
    <property type="protein sequence ID" value="CAA0085068.1"/>
    <property type="molecule type" value="Genomic_DNA"/>
</dbReference>
<organism evidence="4 5">
    <name type="scientific">BD1-7 clade bacterium</name>
    <dbReference type="NCBI Taxonomy" id="2029982"/>
    <lineage>
        <taxon>Bacteria</taxon>
        <taxon>Pseudomonadati</taxon>
        <taxon>Pseudomonadota</taxon>
        <taxon>Gammaproteobacteria</taxon>
        <taxon>Cellvibrionales</taxon>
        <taxon>Spongiibacteraceae</taxon>
        <taxon>BD1-7 clade</taxon>
    </lineage>
</organism>
<evidence type="ECO:0000256" key="1">
    <source>
        <dbReference type="ARBA" id="ARBA00004370"/>
    </source>
</evidence>
<evidence type="ECO:0000313" key="5">
    <source>
        <dbReference type="Proteomes" id="UP000434580"/>
    </source>
</evidence>
<evidence type="ECO:0000313" key="4">
    <source>
        <dbReference type="EMBL" id="CAA0085068.1"/>
    </source>
</evidence>
<name>A0A5S9NAA7_9GAMM</name>
<gene>
    <name evidence="4" type="ORF">DPBNPPHM_00819</name>
</gene>
<protein>
    <recommendedName>
        <fullName evidence="3">Bacterial surface antigen (D15) domain-containing protein</fullName>
    </recommendedName>
</protein>
<evidence type="ECO:0000259" key="3">
    <source>
        <dbReference type="Pfam" id="PF01103"/>
    </source>
</evidence>
<evidence type="ECO:0000256" key="2">
    <source>
        <dbReference type="ARBA" id="ARBA00023136"/>
    </source>
</evidence>
<dbReference type="InterPro" id="IPR000184">
    <property type="entry name" value="Bac_surfAg_D15"/>
</dbReference>
<dbReference type="GO" id="GO:0019867">
    <property type="term" value="C:outer membrane"/>
    <property type="evidence" value="ECO:0007669"/>
    <property type="project" value="InterPro"/>
</dbReference>
<comment type="subcellular location">
    <subcellularLocation>
        <location evidence="1">Membrane</location>
    </subcellularLocation>
</comment>
<dbReference type="Proteomes" id="UP000434580">
    <property type="component" value="Unassembled WGS sequence"/>
</dbReference>
<dbReference type="Pfam" id="PF01103">
    <property type="entry name" value="Omp85"/>
    <property type="match status" value="1"/>
</dbReference>